<comment type="caution">
    <text evidence="4">The sequence shown here is derived from an EMBL/GenBank/DDBJ whole genome shotgun (WGS) entry which is preliminary data.</text>
</comment>
<dbReference type="InterPro" id="IPR011330">
    <property type="entry name" value="Glyco_hydro/deAcase_b/a-brl"/>
</dbReference>
<proteinExistence type="predicted"/>
<evidence type="ECO:0000256" key="2">
    <source>
        <dbReference type="ARBA" id="ARBA00022729"/>
    </source>
</evidence>
<keyword evidence="2" id="KW-0732">Signal</keyword>
<dbReference type="CDD" id="cd10918">
    <property type="entry name" value="CE4_NodB_like_5s_6s"/>
    <property type="match status" value="1"/>
</dbReference>
<accession>A0ABV2T163</accession>
<evidence type="ECO:0000256" key="1">
    <source>
        <dbReference type="ARBA" id="ARBA00004613"/>
    </source>
</evidence>
<organism evidence="4 5">
    <name type="scientific">Chitinophaga defluvii</name>
    <dbReference type="NCBI Taxonomy" id="3163343"/>
    <lineage>
        <taxon>Bacteria</taxon>
        <taxon>Pseudomonadati</taxon>
        <taxon>Bacteroidota</taxon>
        <taxon>Chitinophagia</taxon>
        <taxon>Chitinophagales</taxon>
        <taxon>Chitinophagaceae</taxon>
        <taxon>Chitinophaga</taxon>
    </lineage>
</organism>
<dbReference type="InterPro" id="IPR051398">
    <property type="entry name" value="Polysacch_Deacetylase"/>
</dbReference>
<dbReference type="InterPro" id="IPR002509">
    <property type="entry name" value="NODB_dom"/>
</dbReference>
<dbReference type="EMBL" id="JBEXAC010000001">
    <property type="protein sequence ID" value="MET6996764.1"/>
    <property type="molecule type" value="Genomic_DNA"/>
</dbReference>
<comment type="subcellular location">
    <subcellularLocation>
        <location evidence="1">Secreted</location>
    </subcellularLocation>
</comment>
<dbReference type="SUPFAM" id="SSF88713">
    <property type="entry name" value="Glycoside hydrolase/deacetylase"/>
    <property type="match status" value="1"/>
</dbReference>
<dbReference type="RefSeq" id="WP_354659405.1">
    <property type="nucleotide sequence ID" value="NZ_JBEXAC010000001.1"/>
</dbReference>
<reference evidence="4 5" key="1">
    <citation type="submission" date="2024-06" db="EMBL/GenBank/DDBJ databases">
        <title>Chitinophaga defluvii sp. nov., isolated from municipal sewage.</title>
        <authorList>
            <person name="Zhang L."/>
        </authorList>
    </citation>
    <scope>NUCLEOTIDE SEQUENCE [LARGE SCALE GENOMIC DNA]</scope>
    <source>
        <strain evidence="4 5">H8</strain>
    </source>
</reference>
<evidence type="ECO:0000313" key="4">
    <source>
        <dbReference type="EMBL" id="MET6996764.1"/>
    </source>
</evidence>
<dbReference type="GO" id="GO:0016787">
    <property type="term" value="F:hydrolase activity"/>
    <property type="evidence" value="ECO:0007669"/>
    <property type="project" value="UniProtKB-KW"/>
</dbReference>
<name>A0ABV2T163_9BACT</name>
<dbReference type="Pfam" id="PF01522">
    <property type="entry name" value="Polysacc_deac_1"/>
    <property type="match status" value="1"/>
</dbReference>
<dbReference type="Gene3D" id="3.20.20.370">
    <property type="entry name" value="Glycoside hydrolase/deacetylase"/>
    <property type="match status" value="1"/>
</dbReference>
<evidence type="ECO:0000313" key="5">
    <source>
        <dbReference type="Proteomes" id="UP001549749"/>
    </source>
</evidence>
<dbReference type="PANTHER" id="PTHR34216">
    <property type="match status" value="1"/>
</dbReference>
<protein>
    <submittedName>
        <fullName evidence="4">Polysaccharide deacetylase family protein</fullName>
        <ecNumber evidence="4">3.-.-.-</ecNumber>
    </submittedName>
</protein>
<gene>
    <name evidence="4" type="ORF">ABR189_05275</name>
</gene>
<keyword evidence="5" id="KW-1185">Reference proteome</keyword>
<dbReference type="EC" id="3.-.-.-" evidence="4"/>
<evidence type="ECO:0000259" key="3">
    <source>
        <dbReference type="PROSITE" id="PS51677"/>
    </source>
</evidence>
<sequence length="243" mass="27440">MKLLSFFVGIFYIMPSYAIAQVKVPVLCYHNISLEDEGPDNLMHIKGKSFDKQMKCLYDSGYHTILPDQLYNYYKNGTSLPSKPVVITFDDSHDTHFTVAAPILKKYGFKGIFFVMTVPIGKKGYMTAAQIKMLADMGHVIGCHTWDHPHLKGTSGLDVEKEIRHPKQALEKITGQPVQYFAYPFGEWNETVIGQLKVSGFKAAFRLTGKNSEENGIFTIERIMVDGSWVCPGLPSEMKRAFK</sequence>
<dbReference type="PANTHER" id="PTHR34216:SF3">
    <property type="entry name" value="POLY-BETA-1,6-N-ACETYL-D-GLUCOSAMINE N-DEACETYLASE"/>
    <property type="match status" value="1"/>
</dbReference>
<dbReference type="PROSITE" id="PS51677">
    <property type="entry name" value="NODB"/>
    <property type="match status" value="1"/>
</dbReference>
<feature type="domain" description="NodB homology" evidence="3">
    <location>
        <begin position="83"/>
        <end position="243"/>
    </location>
</feature>
<dbReference type="Proteomes" id="UP001549749">
    <property type="component" value="Unassembled WGS sequence"/>
</dbReference>
<keyword evidence="4" id="KW-0378">Hydrolase</keyword>